<keyword evidence="3 5" id="KW-1133">Transmembrane helix</keyword>
<organism evidence="7 8">
    <name type="scientific">Flagellimonas maritima</name>
    <dbReference type="NCBI Taxonomy" id="1383885"/>
    <lineage>
        <taxon>Bacteria</taxon>
        <taxon>Pseudomonadati</taxon>
        <taxon>Bacteroidota</taxon>
        <taxon>Flavobacteriia</taxon>
        <taxon>Flavobacteriales</taxon>
        <taxon>Flavobacteriaceae</taxon>
        <taxon>Flagellimonas</taxon>
    </lineage>
</organism>
<feature type="transmembrane region" description="Helical" evidence="5">
    <location>
        <begin position="78"/>
        <end position="94"/>
    </location>
</feature>
<evidence type="ECO:0000313" key="8">
    <source>
        <dbReference type="Proteomes" id="UP000248536"/>
    </source>
</evidence>
<evidence type="ECO:0000256" key="3">
    <source>
        <dbReference type="ARBA" id="ARBA00022989"/>
    </source>
</evidence>
<sequence>MAPLLAILTIWTVFLIELRLGANFNEYGIYPRNLSGLKGILFSPFLHGSVEHLYNNTIPLAVLISFLMYFYREAALRTLILGIFISGILTWIIGRPSYHIGASGVIYVLASFIFFKGVFAGHFRWIALSLVIVFIYGSMIWYIFPIKEGISWEGHLSGFITGLLLAILIKVRIPLEKKYDWEKEDYDEGKDTFLKHFDENGNFIENGVDELDDEKVKINYHYKRKPTDKI</sequence>
<feature type="transmembrane region" description="Helical" evidence="5">
    <location>
        <begin position="100"/>
        <end position="118"/>
    </location>
</feature>
<dbReference type="Proteomes" id="UP000248536">
    <property type="component" value="Chromosome"/>
</dbReference>
<dbReference type="Pfam" id="PF01694">
    <property type="entry name" value="Rhomboid"/>
    <property type="match status" value="1"/>
</dbReference>
<accession>A0A2Z4LPV9</accession>
<keyword evidence="2 5" id="KW-0812">Transmembrane</keyword>
<dbReference type="SUPFAM" id="SSF144091">
    <property type="entry name" value="Rhomboid-like"/>
    <property type="match status" value="1"/>
</dbReference>
<reference evidence="7 8" key="1">
    <citation type="submission" date="2018-06" db="EMBL/GenBank/DDBJ databases">
        <title>Spongiibacterium sp. HME9304 Genome sequencing and assembly.</title>
        <authorList>
            <person name="Kang H."/>
            <person name="Kim H."/>
            <person name="Joh K."/>
        </authorList>
    </citation>
    <scope>NUCLEOTIDE SEQUENCE [LARGE SCALE GENOMIC DNA]</scope>
    <source>
        <strain evidence="7 8">HME9304</strain>
    </source>
</reference>
<dbReference type="GO" id="GO:0016020">
    <property type="term" value="C:membrane"/>
    <property type="evidence" value="ECO:0007669"/>
    <property type="project" value="UniProtKB-SubCell"/>
</dbReference>
<keyword evidence="8" id="KW-1185">Reference proteome</keyword>
<feature type="transmembrane region" description="Helical" evidence="5">
    <location>
        <begin position="125"/>
        <end position="144"/>
    </location>
</feature>
<gene>
    <name evidence="7" type="ORF">HME9304_00813</name>
</gene>
<evidence type="ECO:0000256" key="4">
    <source>
        <dbReference type="ARBA" id="ARBA00023136"/>
    </source>
</evidence>
<evidence type="ECO:0000256" key="5">
    <source>
        <dbReference type="SAM" id="Phobius"/>
    </source>
</evidence>
<dbReference type="PANTHER" id="PTHR43731:SF9">
    <property type="entry name" value="SLR1461 PROTEIN"/>
    <property type="match status" value="1"/>
</dbReference>
<dbReference type="InterPro" id="IPR050925">
    <property type="entry name" value="Rhomboid_protease_S54"/>
</dbReference>
<dbReference type="KEGG" id="spon:HME9304_00813"/>
<feature type="transmembrane region" description="Helical" evidence="5">
    <location>
        <begin position="156"/>
        <end position="173"/>
    </location>
</feature>
<dbReference type="InterPro" id="IPR022764">
    <property type="entry name" value="Peptidase_S54_rhomboid_dom"/>
</dbReference>
<name>A0A2Z4LPV9_9FLAO</name>
<comment type="subcellular location">
    <subcellularLocation>
        <location evidence="1">Membrane</location>
        <topology evidence="1">Multi-pass membrane protein</topology>
    </subcellularLocation>
</comment>
<feature type="domain" description="Peptidase S54 rhomboid" evidence="6">
    <location>
        <begin position="40"/>
        <end position="169"/>
    </location>
</feature>
<dbReference type="Gene3D" id="1.20.1540.10">
    <property type="entry name" value="Rhomboid-like"/>
    <property type="match status" value="1"/>
</dbReference>
<evidence type="ECO:0000259" key="6">
    <source>
        <dbReference type="Pfam" id="PF01694"/>
    </source>
</evidence>
<protein>
    <recommendedName>
        <fullName evidence="6">Peptidase S54 rhomboid domain-containing protein</fullName>
    </recommendedName>
</protein>
<evidence type="ECO:0000313" key="7">
    <source>
        <dbReference type="EMBL" id="AWX43822.1"/>
    </source>
</evidence>
<evidence type="ECO:0000256" key="1">
    <source>
        <dbReference type="ARBA" id="ARBA00004141"/>
    </source>
</evidence>
<dbReference type="PANTHER" id="PTHR43731">
    <property type="entry name" value="RHOMBOID PROTEASE"/>
    <property type="match status" value="1"/>
</dbReference>
<dbReference type="InterPro" id="IPR035952">
    <property type="entry name" value="Rhomboid-like_sf"/>
</dbReference>
<evidence type="ECO:0000256" key="2">
    <source>
        <dbReference type="ARBA" id="ARBA00022692"/>
    </source>
</evidence>
<dbReference type="EMBL" id="CP030104">
    <property type="protein sequence ID" value="AWX43822.1"/>
    <property type="molecule type" value="Genomic_DNA"/>
</dbReference>
<proteinExistence type="predicted"/>
<keyword evidence="4 5" id="KW-0472">Membrane</keyword>
<dbReference type="AlphaFoldDB" id="A0A2Z4LPV9"/>
<dbReference type="GO" id="GO:0004252">
    <property type="term" value="F:serine-type endopeptidase activity"/>
    <property type="evidence" value="ECO:0007669"/>
    <property type="project" value="InterPro"/>
</dbReference>